<sequence length="79" mass="8751">MKSLTKLKEFKALTPNDLKATTGALLKEYNLCNLSTTPNNKWFTGNLSAQYGSKTKVLPMSKPLCIPFSIALTKDWTSP</sequence>
<dbReference type="AlphaFoldDB" id="A0A9P8Q6J8"/>
<keyword evidence="2" id="KW-1185">Reference proteome</keyword>
<dbReference type="EMBL" id="JAEUBG010002821">
    <property type="protein sequence ID" value="KAH3684045.1"/>
    <property type="molecule type" value="Genomic_DNA"/>
</dbReference>
<evidence type="ECO:0000313" key="2">
    <source>
        <dbReference type="Proteomes" id="UP000774326"/>
    </source>
</evidence>
<accession>A0A9P8Q6J8</accession>
<proteinExistence type="predicted"/>
<reference evidence="1" key="2">
    <citation type="submission" date="2021-01" db="EMBL/GenBank/DDBJ databases">
        <authorList>
            <person name="Schikora-Tamarit M.A."/>
        </authorList>
    </citation>
    <scope>NUCLEOTIDE SEQUENCE</scope>
    <source>
        <strain evidence="1">CBS2887</strain>
    </source>
</reference>
<protein>
    <submittedName>
        <fullName evidence="1">Uncharacterized protein</fullName>
    </submittedName>
</protein>
<reference evidence="1" key="1">
    <citation type="journal article" date="2021" name="Open Biol.">
        <title>Shared evolutionary footprints suggest mitochondrial oxidative damage underlies multiple complex I losses in fungi.</title>
        <authorList>
            <person name="Schikora-Tamarit M.A."/>
            <person name="Marcet-Houben M."/>
            <person name="Nosek J."/>
            <person name="Gabaldon T."/>
        </authorList>
    </citation>
    <scope>NUCLEOTIDE SEQUENCE</scope>
    <source>
        <strain evidence="1">CBS2887</strain>
    </source>
</reference>
<dbReference type="Proteomes" id="UP000774326">
    <property type="component" value="Unassembled WGS sequence"/>
</dbReference>
<evidence type="ECO:0000313" key="1">
    <source>
        <dbReference type="EMBL" id="KAH3684045.1"/>
    </source>
</evidence>
<gene>
    <name evidence="1" type="ORF">WICPIJ_004983</name>
</gene>
<name>A0A9P8Q6J8_WICPI</name>
<organism evidence="1 2">
    <name type="scientific">Wickerhamomyces pijperi</name>
    <name type="common">Yeast</name>
    <name type="synonym">Pichia pijperi</name>
    <dbReference type="NCBI Taxonomy" id="599730"/>
    <lineage>
        <taxon>Eukaryota</taxon>
        <taxon>Fungi</taxon>
        <taxon>Dikarya</taxon>
        <taxon>Ascomycota</taxon>
        <taxon>Saccharomycotina</taxon>
        <taxon>Saccharomycetes</taxon>
        <taxon>Phaffomycetales</taxon>
        <taxon>Wickerhamomycetaceae</taxon>
        <taxon>Wickerhamomyces</taxon>
    </lineage>
</organism>
<comment type="caution">
    <text evidence="1">The sequence shown here is derived from an EMBL/GenBank/DDBJ whole genome shotgun (WGS) entry which is preliminary data.</text>
</comment>